<evidence type="ECO:0000259" key="12">
    <source>
        <dbReference type="Pfam" id="PF03600"/>
    </source>
</evidence>
<dbReference type="NCBIfam" id="NF038006">
    <property type="entry name" value="NhaD_1"/>
    <property type="match status" value="2"/>
</dbReference>
<feature type="transmembrane region" description="Helical" evidence="11">
    <location>
        <begin position="29"/>
        <end position="48"/>
    </location>
</feature>
<dbReference type="InterPro" id="IPR045016">
    <property type="entry name" value="NhaD-like"/>
</dbReference>
<dbReference type="OrthoDB" id="9772058at2"/>
<feature type="transmembrane region" description="Helical" evidence="11">
    <location>
        <begin position="274"/>
        <end position="293"/>
    </location>
</feature>
<gene>
    <name evidence="13" type="ORF">DKT75_09755</name>
</gene>
<name>A0A317CC54_9GAMM</name>
<evidence type="ECO:0000256" key="9">
    <source>
        <dbReference type="ARBA" id="ARBA00023201"/>
    </source>
</evidence>
<evidence type="ECO:0000313" key="13">
    <source>
        <dbReference type="EMBL" id="PWQ96265.1"/>
    </source>
</evidence>
<keyword evidence="8 11" id="KW-0472">Membrane</keyword>
<evidence type="ECO:0000256" key="2">
    <source>
        <dbReference type="ARBA" id="ARBA00022448"/>
    </source>
</evidence>
<dbReference type="PANTHER" id="PTHR43269">
    <property type="entry name" value="SODIUM/PROTON ANTIPORTER 1-RELATED"/>
    <property type="match status" value="1"/>
</dbReference>
<dbReference type="AlphaFoldDB" id="A0A317CC54"/>
<feature type="transmembrane region" description="Helical" evidence="11">
    <location>
        <begin position="391"/>
        <end position="411"/>
    </location>
</feature>
<keyword evidence="6" id="KW-0915">Sodium</keyword>
<keyword evidence="3" id="KW-0050">Antiport</keyword>
<reference evidence="13 14" key="1">
    <citation type="submission" date="2018-05" db="EMBL/GenBank/DDBJ databases">
        <title>Leucothrix arctica sp. nov., isolated from Arctic seawater.</title>
        <authorList>
            <person name="Choi A."/>
            <person name="Baek K."/>
        </authorList>
    </citation>
    <scope>NUCLEOTIDE SEQUENCE [LARGE SCALE GENOMIC DNA]</scope>
    <source>
        <strain evidence="13 14">IMCC9719</strain>
    </source>
</reference>
<feature type="transmembrane region" description="Helical" evidence="11">
    <location>
        <begin position="141"/>
        <end position="160"/>
    </location>
</feature>
<dbReference type="RefSeq" id="WP_109823237.1">
    <property type="nucleotide sequence ID" value="NZ_QGKL01000029.1"/>
</dbReference>
<keyword evidence="4 11" id="KW-0812">Transmembrane</keyword>
<feature type="transmembrane region" description="Helical" evidence="11">
    <location>
        <begin position="102"/>
        <end position="134"/>
    </location>
</feature>
<evidence type="ECO:0000256" key="8">
    <source>
        <dbReference type="ARBA" id="ARBA00023136"/>
    </source>
</evidence>
<feature type="transmembrane region" description="Helical" evidence="11">
    <location>
        <begin position="313"/>
        <end position="335"/>
    </location>
</feature>
<dbReference type="GO" id="GO:0006814">
    <property type="term" value="P:sodium ion transport"/>
    <property type="evidence" value="ECO:0007669"/>
    <property type="project" value="UniProtKB-KW"/>
</dbReference>
<dbReference type="GO" id="GO:0015297">
    <property type="term" value="F:antiporter activity"/>
    <property type="evidence" value="ECO:0007669"/>
    <property type="project" value="UniProtKB-KW"/>
</dbReference>
<dbReference type="Pfam" id="PF03600">
    <property type="entry name" value="CitMHS"/>
    <property type="match status" value="1"/>
</dbReference>
<comment type="caution">
    <text evidence="13">The sequence shown here is derived from an EMBL/GenBank/DDBJ whole genome shotgun (WGS) entry which is preliminary data.</text>
</comment>
<feature type="transmembrane region" description="Helical" evidence="11">
    <location>
        <begin position="220"/>
        <end position="239"/>
    </location>
</feature>
<keyword evidence="7" id="KW-0406">Ion transport</keyword>
<feature type="domain" description="Citrate transporter-like" evidence="12">
    <location>
        <begin position="24"/>
        <end position="354"/>
    </location>
</feature>
<evidence type="ECO:0000256" key="10">
    <source>
        <dbReference type="ARBA" id="ARBA00025753"/>
    </source>
</evidence>
<organism evidence="13 14">
    <name type="scientific">Leucothrix arctica</name>
    <dbReference type="NCBI Taxonomy" id="1481894"/>
    <lineage>
        <taxon>Bacteria</taxon>
        <taxon>Pseudomonadati</taxon>
        <taxon>Pseudomonadota</taxon>
        <taxon>Gammaproteobacteria</taxon>
        <taxon>Thiotrichales</taxon>
        <taxon>Thiotrichaceae</taxon>
        <taxon>Leucothrix</taxon>
    </lineage>
</organism>
<dbReference type="EMBL" id="QGKL01000029">
    <property type="protein sequence ID" value="PWQ96265.1"/>
    <property type="molecule type" value="Genomic_DNA"/>
</dbReference>
<dbReference type="GO" id="GO:0016020">
    <property type="term" value="C:membrane"/>
    <property type="evidence" value="ECO:0007669"/>
    <property type="project" value="UniProtKB-SubCell"/>
</dbReference>
<keyword evidence="2" id="KW-0813">Transport</keyword>
<protein>
    <submittedName>
        <fullName evidence="13">Sodium:proton antiporter</fullName>
    </submittedName>
</protein>
<dbReference type="PANTHER" id="PTHR43269:SF2">
    <property type="entry name" value="SODIUM_PROTON ANTIPORTER 1-RELATED"/>
    <property type="match status" value="1"/>
</dbReference>
<evidence type="ECO:0000256" key="7">
    <source>
        <dbReference type="ARBA" id="ARBA00023065"/>
    </source>
</evidence>
<accession>A0A317CC54</accession>
<evidence type="ECO:0000256" key="5">
    <source>
        <dbReference type="ARBA" id="ARBA00022989"/>
    </source>
</evidence>
<keyword evidence="5 11" id="KW-1133">Transmembrane helix</keyword>
<keyword evidence="14" id="KW-1185">Reference proteome</keyword>
<feature type="transmembrane region" description="Helical" evidence="11">
    <location>
        <begin position="60"/>
        <end position="82"/>
    </location>
</feature>
<keyword evidence="9" id="KW-0739">Sodium transport</keyword>
<feature type="transmembrane region" description="Helical" evidence="11">
    <location>
        <begin position="180"/>
        <end position="200"/>
    </location>
</feature>
<comment type="subcellular location">
    <subcellularLocation>
        <location evidence="1">Membrane</location>
        <topology evidence="1">Multi-pass membrane protein</topology>
    </subcellularLocation>
</comment>
<dbReference type="Proteomes" id="UP000245506">
    <property type="component" value="Unassembled WGS sequence"/>
</dbReference>
<sequence>MNTLLLILIGLGFLSIVIEDLTHINKAKTTLFFGSLVWLLYFIGQSPHTEEVHLALNENLLEIATLWLFLLSAMTFVAYLNNRNLISGIVLRLLPQKLSKRTLLFMTAHFAFVFSSLADNVTSTLVCMSLLLPLNLSKSDFLRFAAVTVFGVNSGGVSLITGDVTTLMVFMADKVTIPNLLLLIVPAYFGLIALTLVLGLKLEGDVIVEHEKKKIPGIDLIAGGQFLLTIVAILALNIMYDVPPVLTFLVSLGLLFLIMQFLNGDEDMMRNVRMIEFDALLFFLGVLLMVGMLKQLGTLSNLSDLYTIMPTPIANYVLGLLSSLVDNVPLTAAVLHSEVSMDDGNWLSLVYAVGVGGSLLIIGSAAGIIAMSKAGHELLSFMSYARFSGHLLLAYTIGFAASWGVGHMLALA</sequence>
<evidence type="ECO:0000256" key="11">
    <source>
        <dbReference type="SAM" id="Phobius"/>
    </source>
</evidence>
<evidence type="ECO:0000256" key="6">
    <source>
        <dbReference type="ARBA" id="ARBA00023053"/>
    </source>
</evidence>
<evidence type="ECO:0000256" key="3">
    <source>
        <dbReference type="ARBA" id="ARBA00022449"/>
    </source>
</evidence>
<feature type="transmembrane region" description="Helical" evidence="11">
    <location>
        <begin position="347"/>
        <end position="371"/>
    </location>
</feature>
<evidence type="ECO:0000313" key="14">
    <source>
        <dbReference type="Proteomes" id="UP000245506"/>
    </source>
</evidence>
<comment type="similarity">
    <text evidence="10">Belongs to the NhaD Na(+)/H(+) (TC 2.A.62) antiporter family.</text>
</comment>
<dbReference type="InterPro" id="IPR004680">
    <property type="entry name" value="Cit_transptr-like_dom"/>
</dbReference>
<evidence type="ECO:0000256" key="4">
    <source>
        <dbReference type="ARBA" id="ARBA00022692"/>
    </source>
</evidence>
<feature type="transmembrane region" description="Helical" evidence="11">
    <location>
        <begin position="245"/>
        <end position="262"/>
    </location>
</feature>
<evidence type="ECO:0000256" key="1">
    <source>
        <dbReference type="ARBA" id="ARBA00004141"/>
    </source>
</evidence>
<proteinExistence type="inferred from homology"/>